<reference evidence="1 2" key="1">
    <citation type="submission" date="2021-08" db="EMBL/GenBank/DDBJ databases">
        <authorList>
            <person name="Peeters C."/>
        </authorList>
    </citation>
    <scope>NUCLEOTIDE SEQUENCE [LARGE SCALE GENOMIC DNA]</scope>
    <source>
        <strain evidence="1 2">LMG 23994</strain>
    </source>
</reference>
<organism evidence="1 2">
    <name type="scientific">Cupriavidus pinatubonensis</name>
    <dbReference type="NCBI Taxonomy" id="248026"/>
    <lineage>
        <taxon>Bacteria</taxon>
        <taxon>Pseudomonadati</taxon>
        <taxon>Pseudomonadota</taxon>
        <taxon>Betaproteobacteria</taxon>
        <taxon>Burkholderiales</taxon>
        <taxon>Burkholderiaceae</taxon>
        <taxon>Cupriavidus</taxon>
    </lineage>
</organism>
<dbReference type="Proteomes" id="UP000701702">
    <property type="component" value="Unassembled WGS sequence"/>
</dbReference>
<sequence>MKRSRCLAAVVLLGLGLAAGVALSLKMGATGVPDGDDTVEMRFAPDAVVDYCDDVCVRGRGAAALIVFSQWPSP</sequence>
<protein>
    <submittedName>
        <fullName evidence="1">Uncharacterized protein</fullName>
    </submittedName>
</protein>
<comment type="caution">
    <text evidence="1">The sequence shown here is derived from an EMBL/GenBank/DDBJ whole genome shotgun (WGS) entry which is preliminary data.</text>
</comment>
<evidence type="ECO:0000313" key="2">
    <source>
        <dbReference type="Proteomes" id="UP000701702"/>
    </source>
</evidence>
<name>A0ABM8XBG3_9BURK</name>
<dbReference type="EMBL" id="CAJZAF010000020">
    <property type="protein sequence ID" value="CAG9177383.1"/>
    <property type="molecule type" value="Genomic_DNA"/>
</dbReference>
<accession>A0ABM8XBG3</accession>
<dbReference type="RefSeq" id="WP_224004104.1">
    <property type="nucleotide sequence ID" value="NZ_CAJZAF010000020.1"/>
</dbReference>
<evidence type="ECO:0000313" key="1">
    <source>
        <dbReference type="EMBL" id="CAG9177383.1"/>
    </source>
</evidence>
<proteinExistence type="predicted"/>
<keyword evidence="2" id="KW-1185">Reference proteome</keyword>
<gene>
    <name evidence="1" type="ORF">LMG23994_03632</name>
</gene>